<dbReference type="VEuPathDB" id="VectorBase:LLOJ001000"/>
<proteinExistence type="predicted"/>
<keyword evidence="5" id="KW-1185">Reference proteome</keyword>
<dbReference type="AlphaFoldDB" id="A0A1B0GH25"/>
<feature type="domain" description="DUF4745" evidence="2">
    <location>
        <begin position="41"/>
        <end position="185"/>
    </location>
</feature>
<reference evidence="5" key="1">
    <citation type="submission" date="2012-05" db="EMBL/GenBank/DDBJ databases">
        <title>Whole Genome Assembly of Lutzomyia longipalpis.</title>
        <authorList>
            <person name="Richards S."/>
            <person name="Qu C."/>
            <person name="Dillon R."/>
            <person name="Worley K."/>
            <person name="Scherer S."/>
            <person name="Batterton M."/>
            <person name="Taylor A."/>
            <person name="Hawes A."/>
            <person name="Hernandez B."/>
            <person name="Kovar C."/>
            <person name="Mandapat C."/>
            <person name="Pham C."/>
            <person name="Qu C."/>
            <person name="Jing C."/>
            <person name="Bess C."/>
            <person name="Bandaranaike D."/>
            <person name="Ngo D."/>
            <person name="Ongeri F."/>
            <person name="Arias F."/>
            <person name="Lara F."/>
            <person name="Weissenberger G."/>
            <person name="Kamau G."/>
            <person name="Han H."/>
            <person name="Shen H."/>
            <person name="Dinh H."/>
            <person name="Khalil I."/>
            <person name="Jones J."/>
            <person name="Shafer J."/>
            <person name="Jayaseelan J."/>
            <person name="Quiroz J."/>
            <person name="Blankenburg K."/>
            <person name="Nguyen L."/>
            <person name="Jackson L."/>
            <person name="Francisco L."/>
            <person name="Tang L.-Y."/>
            <person name="Pu L.-L."/>
            <person name="Perales L."/>
            <person name="Lorensuhewa L."/>
            <person name="Munidasa M."/>
            <person name="Coyle M."/>
            <person name="Taylor M."/>
            <person name="Puazo M."/>
            <person name="Firestine M."/>
            <person name="Scheel M."/>
            <person name="Javaid M."/>
            <person name="Wang M."/>
            <person name="Li M."/>
            <person name="Tabassum N."/>
            <person name="Saada N."/>
            <person name="Osuji N."/>
            <person name="Aqrawi P."/>
            <person name="Fu Q."/>
            <person name="Thornton R."/>
            <person name="Raj R."/>
            <person name="Goodspeed R."/>
            <person name="Mata R."/>
            <person name="Najjar R."/>
            <person name="Gubbala S."/>
            <person name="Lee S."/>
            <person name="Denson S."/>
            <person name="Patil S."/>
            <person name="Macmil S."/>
            <person name="Qi S."/>
            <person name="Matskevitch T."/>
            <person name="Palculict T."/>
            <person name="Mathew T."/>
            <person name="Vee V."/>
            <person name="Velamala V."/>
            <person name="Korchina V."/>
            <person name="Cai W."/>
            <person name="Liu W."/>
            <person name="Dai W."/>
            <person name="Zou X."/>
            <person name="Zhu Y."/>
            <person name="Zhang Y."/>
            <person name="Wu Y.-Q."/>
            <person name="Xin Y."/>
            <person name="Nazarath L."/>
            <person name="Kovar C."/>
            <person name="Han Y."/>
            <person name="Muzny D."/>
            <person name="Gibbs R."/>
        </authorList>
    </citation>
    <scope>NUCLEOTIDE SEQUENCE [LARGE SCALE GENOMIC DNA]</scope>
    <source>
        <strain evidence="5">Jacobina</strain>
    </source>
</reference>
<name>A0A1B0GH25_LUTLO</name>
<feature type="compositionally biased region" description="Polar residues" evidence="1">
    <location>
        <begin position="281"/>
        <end position="291"/>
    </location>
</feature>
<protein>
    <recommendedName>
        <fullName evidence="2">DUF4745 domain-containing protein</fullName>
    </recommendedName>
</protein>
<organism evidence="4 5">
    <name type="scientific">Lutzomyia longipalpis</name>
    <name type="common">Sand fly</name>
    <dbReference type="NCBI Taxonomy" id="7200"/>
    <lineage>
        <taxon>Eukaryota</taxon>
        <taxon>Metazoa</taxon>
        <taxon>Ecdysozoa</taxon>
        <taxon>Arthropoda</taxon>
        <taxon>Hexapoda</taxon>
        <taxon>Insecta</taxon>
        <taxon>Pterygota</taxon>
        <taxon>Neoptera</taxon>
        <taxon>Endopterygota</taxon>
        <taxon>Diptera</taxon>
        <taxon>Nematocera</taxon>
        <taxon>Psychodoidea</taxon>
        <taxon>Psychodidae</taxon>
        <taxon>Lutzomyia</taxon>
        <taxon>Lutzomyia</taxon>
    </lineage>
</organism>
<sequence>MSDQDDLPQCSQPPTTITPRSSLGSGAALSYSSGSSISPSSSSSSQGSAKSAVSECLGAWLNYLQIMNNLCSSGYRLAQTISTLEQWINADQQTPGIFAGPPHNLTTTQFTSAWDDLARATVVATSTVKSHIVTVLQDYVTQSLSTFEHQEGEMQRIKEHNQQVVMENAQTMINLQHQFCVASYDSFSHLMCCFVCQAPVGCAHDPDCALLQPQPPYVKLPHATADPRSQTPSPHFGSGTREATTSKPFTQHDMYRMPLEGRALLFGSGSTQSSSDHSCSLTGTALEQTRGPSPHHDIRGPSPVQGFLETIRGPLPNPGHLLGMKAPFYRGSRSPLNFPMLFPLNQRRWSEAAAVK</sequence>
<dbReference type="EMBL" id="GITU01004267">
    <property type="protein sequence ID" value="MBC1172970.1"/>
    <property type="molecule type" value="Transcribed_RNA"/>
</dbReference>
<reference evidence="3" key="2">
    <citation type="journal article" date="2020" name="BMC">
        <title>Leishmania infection induces a limited differential gene expression in the sand fly midgut.</title>
        <authorList>
            <person name="Coutinho-Abreu I.V."/>
            <person name="Serafim T.D."/>
            <person name="Meneses C."/>
            <person name="Kamhawi S."/>
            <person name="Oliveira F."/>
            <person name="Valenzuela J.G."/>
        </authorList>
    </citation>
    <scope>NUCLEOTIDE SEQUENCE</scope>
    <source>
        <strain evidence="3">Jacobina</strain>
        <tissue evidence="3">Midgut</tissue>
    </source>
</reference>
<accession>A0A1B0GH25</accession>
<feature type="region of interest" description="Disordered" evidence="1">
    <location>
        <begin position="1"/>
        <end position="48"/>
    </location>
</feature>
<feature type="compositionally biased region" description="Low complexity" evidence="1">
    <location>
        <begin position="268"/>
        <end position="280"/>
    </location>
</feature>
<dbReference type="EMBL" id="AJWK01003897">
    <property type="status" value="NOT_ANNOTATED_CDS"/>
    <property type="molecule type" value="Genomic_DNA"/>
</dbReference>
<feature type="compositionally biased region" description="Polar residues" evidence="1">
    <location>
        <begin position="7"/>
        <end position="20"/>
    </location>
</feature>
<evidence type="ECO:0000256" key="1">
    <source>
        <dbReference type="SAM" id="MobiDB-lite"/>
    </source>
</evidence>
<evidence type="ECO:0000313" key="4">
    <source>
        <dbReference type="EnsemblMetazoa" id="LLOJ001000-PA"/>
    </source>
</evidence>
<dbReference type="Pfam" id="PF15923">
    <property type="entry name" value="DUF4745"/>
    <property type="match status" value="1"/>
</dbReference>
<dbReference type="Proteomes" id="UP000092461">
    <property type="component" value="Unassembled WGS sequence"/>
</dbReference>
<evidence type="ECO:0000313" key="3">
    <source>
        <dbReference type="EMBL" id="MBC1172970.1"/>
    </source>
</evidence>
<dbReference type="InterPro" id="IPR031813">
    <property type="entry name" value="DUF4745"/>
</dbReference>
<feature type="region of interest" description="Disordered" evidence="1">
    <location>
        <begin position="267"/>
        <end position="296"/>
    </location>
</feature>
<evidence type="ECO:0000259" key="2">
    <source>
        <dbReference type="Pfam" id="PF15923"/>
    </source>
</evidence>
<reference evidence="4" key="3">
    <citation type="submission" date="2020-05" db="UniProtKB">
        <authorList>
            <consortium name="EnsemblMetazoa"/>
        </authorList>
    </citation>
    <scope>IDENTIFICATION</scope>
    <source>
        <strain evidence="4">Jacobina</strain>
    </source>
</reference>
<feature type="compositionally biased region" description="Low complexity" evidence="1">
    <location>
        <begin position="21"/>
        <end position="48"/>
    </location>
</feature>
<feature type="region of interest" description="Disordered" evidence="1">
    <location>
        <begin position="222"/>
        <end position="245"/>
    </location>
</feature>
<evidence type="ECO:0000313" key="5">
    <source>
        <dbReference type="Proteomes" id="UP000092461"/>
    </source>
</evidence>
<dbReference type="VEuPathDB" id="VectorBase:LLONM1_009716"/>
<dbReference type="EnsemblMetazoa" id="LLOJ001000-RA">
    <property type="protein sequence ID" value="LLOJ001000-PA"/>
    <property type="gene ID" value="LLOJ001000"/>
</dbReference>